<comment type="caution">
    <text evidence="4">The sequence shown here is derived from an EMBL/GenBank/DDBJ whole genome shotgun (WGS) entry which is preliminary data.</text>
</comment>
<keyword evidence="2" id="KW-0496">Mitochondrion</keyword>
<dbReference type="Proteomes" id="UP001279734">
    <property type="component" value="Unassembled WGS sequence"/>
</dbReference>
<accession>A0AAD3XQT5</accession>
<dbReference type="PANTHER" id="PTHR13675">
    <property type="entry name" value="LYR MOTIF-CONTAINING PROTEIN 2"/>
    <property type="match status" value="1"/>
</dbReference>
<dbReference type="GO" id="GO:0005739">
    <property type="term" value="C:mitochondrion"/>
    <property type="evidence" value="ECO:0007669"/>
    <property type="project" value="UniProtKB-SubCell"/>
</dbReference>
<protein>
    <recommendedName>
        <fullName evidence="3">Complex 1 LYR protein domain-containing protein</fullName>
    </recommendedName>
</protein>
<name>A0AAD3XQT5_NEPGR</name>
<dbReference type="InterPro" id="IPR008011">
    <property type="entry name" value="Complex1_LYR_dom"/>
</dbReference>
<dbReference type="AlphaFoldDB" id="A0AAD3XQT5"/>
<organism evidence="4 5">
    <name type="scientific">Nepenthes gracilis</name>
    <name type="common">Slender pitcher plant</name>
    <dbReference type="NCBI Taxonomy" id="150966"/>
    <lineage>
        <taxon>Eukaryota</taxon>
        <taxon>Viridiplantae</taxon>
        <taxon>Streptophyta</taxon>
        <taxon>Embryophyta</taxon>
        <taxon>Tracheophyta</taxon>
        <taxon>Spermatophyta</taxon>
        <taxon>Magnoliopsida</taxon>
        <taxon>eudicotyledons</taxon>
        <taxon>Gunneridae</taxon>
        <taxon>Pentapetalae</taxon>
        <taxon>Caryophyllales</taxon>
        <taxon>Nepenthaceae</taxon>
        <taxon>Nepenthes</taxon>
    </lineage>
</organism>
<proteinExistence type="predicted"/>
<evidence type="ECO:0000313" key="5">
    <source>
        <dbReference type="Proteomes" id="UP001279734"/>
    </source>
</evidence>
<evidence type="ECO:0000256" key="1">
    <source>
        <dbReference type="ARBA" id="ARBA00004173"/>
    </source>
</evidence>
<dbReference type="GO" id="GO:0034553">
    <property type="term" value="P:mitochondrial respiratory chain complex II assembly"/>
    <property type="evidence" value="ECO:0007669"/>
    <property type="project" value="TreeGrafter"/>
</dbReference>
<gene>
    <name evidence="4" type="ORF">Nepgr_015908</name>
</gene>
<evidence type="ECO:0000313" key="4">
    <source>
        <dbReference type="EMBL" id="GMH14067.1"/>
    </source>
</evidence>
<dbReference type="Pfam" id="PF05347">
    <property type="entry name" value="Complex1_LYR"/>
    <property type="match status" value="1"/>
</dbReference>
<evidence type="ECO:0000259" key="3">
    <source>
        <dbReference type="Pfam" id="PF05347"/>
    </source>
</evidence>
<feature type="domain" description="Complex 1 LYR protein" evidence="3">
    <location>
        <begin position="29"/>
        <end position="74"/>
    </location>
</feature>
<keyword evidence="5" id="KW-1185">Reference proteome</keyword>
<comment type="subcellular location">
    <subcellularLocation>
        <location evidence="1">Mitochondrion</location>
    </subcellularLocation>
</comment>
<dbReference type="PANTHER" id="PTHR13675:SF1">
    <property type="entry name" value="SUCCINATE DEHYDROGENASE ASSEMBLY FACTOR 1, MITOCHONDRIAL"/>
    <property type="match status" value="1"/>
</dbReference>
<evidence type="ECO:0000256" key="2">
    <source>
        <dbReference type="ARBA" id="ARBA00023128"/>
    </source>
</evidence>
<sequence length="80" mass="9482">MQWELGVAQGFLECRSKCLVYIEGFFERAQNPDDRHKIESIVSAEFRLNSKQIDRKNFVYIEYLLRLGKKQLDQLKSPDT</sequence>
<reference evidence="4" key="1">
    <citation type="submission" date="2023-05" db="EMBL/GenBank/DDBJ databases">
        <title>Nepenthes gracilis genome sequencing.</title>
        <authorList>
            <person name="Fukushima K."/>
        </authorList>
    </citation>
    <scope>NUCLEOTIDE SEQUENCE</scope>
    <source>
        <strain evidence="4">SING2019-196</strain>
    </source>
</reference>
<dbReference type="EMBL" id="BSYO01000013">
    <property type="protein sequence ID" value="GMH14067.1"/>
    <property type="molecule type" value="Genomic_DNA"/>
</dbReference>